<dbReference type="InterPro" id="IPR021717">
    <property type="entry name" value="Nucleoporin_Nup160"/>
</dbReference>
<dbReference type="InterPro" id="IPR056535">
    <property type="entry name" value="TPR_NUP160_M"/>
</dbReference>
<feature type="domain" description="Nucleoporin Nup120/160 beta-propeller" evidence="5">
    <location>
        <begin position="57"/>
        <end position="316"/>
    </location>
</feature>
<reference evidence="9" key="1">
    <citation type="submission" date="2023-11" db="UniProtKB">
        <authorList>
            <consortium name="WormBaseParasite"/>
        </authorList>
    </citation>
    <scope>IDENTIFICATION</scope>
</reference>
<feature type="domain" description="NUP160 C-terminal TPR" evidence="6">
    <location>
        <begin position="1647"/>
        <end position="1723"/>
    </location>
</feature>
<sequence length="2023" mass="227803">MSVALSELYALDSLAVGDIPTIKINCDTFLRTLQDVSFPDKAGGFTFSDSAVALKSRFILWRSHEDMLELQELSLHHDLPNNVMKISFGGSSIVDCQIAETPENIACLVCTSHGASQLMFPHPRVIATSVQQSIIGCGRNVHHTFHQIKGLQPMNIRCGTAFIQSHSGVLVFAYGLSTGSILVARVNPHNSSEVTEVFELCQTSMIQKIWCGITPFSSKNDNDSSSSPLDISFLSLGSDEYFLATVCKDHRLRIWDLKHRSCFVALDLLEVLPKTFGLDSTYDPSASHSMFAPGLCHRLSSYPASDRGITLVVYMSMCLSSSNSISFDTTPSEEVNSSYWCWMHLDINKALSRNRESLSVLRVEPLFQPSWGNNAELWPHKSGLNMLPKIKRPDVSVLDFIPSQVIQRPGCLDDSSESRKKHKKALGGIWWIAHQTNAEDTEMDSNYFVRWTEIQNPDCDTKKRRGTISAFPPGVNLLEPVPSWYKHPTYLIQSSDDSSTDNLWDESSVDVQLHIFLDQLFHPGCLSSFAIANAFKSLCESYSLLDCDSVFTVSNLHEMRVFIHRTLLDKLIPNLDHAGFKTMLKTFYATAIDYHEHGLQPLGLLRLGTADTTTTTNGSSTSERMFPNEDDTVIVIRRWGFSVLRHLQDVEILLWNNAPPLINRMQSPHLDTKVNTQNIVDLTTDCRKILHILQAQPQWPHWKANLFDRTKSNLNVSPLVLVEQIIEELDQINECWLPPPIISSVKFKSPFCTGSLSNSHLTAVIYLLSLLDNCDIMNKSVQSLQSLFDMDTNSTYEDMEITNQSWYNNSRSMAERTGSFIPTNGQTIDKETKKFTKNLSNSCVQFVRLSLAQSTETRILFSFALLILIRRNELASNGLIMLRNNNNNTADEDDVEDDDCLTDKQPKGIDINWHSNAKNRLVSLIQSLGFLHNLTVVRVRPTPDMDKLSIIRDHLNILGIHDILFPIERLKSNSTTAHLSVSPVNQTPGMTIFDQIWLNWDWLKLCSTSKTYISSTSFSSWSEFSDSVLSEFSRLLSPTVDGGRGIVYVLWLLLWCGHSNEVIKLCMLLLPPTRSARMVGNATKQFVGDINNNNQEHRSWQLLFSSPDLINTNEDGELWQSQNFDNDTLDYDDDISNDGSSDRISWWWEKDFSFVHLCIGLAKLWSGESGSAKKHFITASNWLYCYTQLFMNYLTESSVHHSNSTINQNVPKLLMPILFPKEFSLSKLFCLNESTVNGDGNGKNTNELSMYSLSPVEVQIRFLMKLMSVFEVSNYVPEILDLAEFCLNRLAETQNSIKSENCLNQNNGGRSTHRLASVLASLRGIMENDNLSGFLCGSVKKHPDFIDNECSVNDNDPQSRINTRLADLEATLWTRMFKHELVLGNYTKAYMILQSNPDIARRRDCLRQLIVTVCDRGEASKLISFQYGPMENEFIAILEARARAADVVIVPDPSTKKSIPSSPAGSNPYYDVLYAYHIHRADYRAAASVMFEHSYRLIEDTMLAASRLSNFRSGGARILIGLQRQAACLASAINTLYLVPKDNQWLVCIGPVNGDVVVSVDNEDDEDDDNMTETESENTYPNDDWAFANPDDLALDNIIDEEHTSNHHNFEDNSLDQEQPISTAKRNATTIDPSLPQIGKDKRILTLKDLLNAYILTRARLRLAQACWEQGMLRAGVFTPDEVVRGLLSVALYDEAVRLCESYDLDPALIINSISLRCSELAQCATGSVNLVNFSQPTVNYELRRKEVYDIHRTTSVITTGLSQFPVLPGLANDSSPLEHEADLVQQSLSNLSTLNFDKVGNDGDNIGAIEKSSSLKIVSYHSNYNYSSRCNLPEMYWRLLETVLTRLDPPSTTNEKQSTFQTKYHGFLHLIACENILASGPNQLYLPEWLTSRLLSTSYATERAVNLLRLYIKFNRLETAYRLAMDMLEAAMNKGADPSSFGLRSTLSNSMDPTNPIRKANKTMTISGTMYLPHTLFVYILNALKSLSPESKTCEAMHDNLESALRNYFVKLQSVCRGLITH</sequence>
<feature type="region of interest" description="Disordered" evidence="4">
    <location>
        <begin position="1561"/>
        <end position="1583"/>
    </location>
</feature>
<evidence type="ECO:0000313" key="9">
    <source>
        <dbReference type="WBParaSite" id="SMRG1_61170.4"/>
    </source>
</evidence>
<dbReference type="GO" id="GO:0017056">
    <property type="term" value="F:structural constituent of nuclear pore"/>
    <property type="evidence" value="ECO:0007669"/>
    <property type="project" value="TreeGrafter"/>
</dbReference>
<name>A0AA85A2E2_9TREM</name>
<dbReference type="InterPro" id="IPR059141">
    <property type="entry name" value="Beta-prop_Nup120_160"/>
</dbReference>
<evidence type="ECO:0000259" key="6">
    <source>
        <dbReference type="Pfam" id="PF23347"/>
    </source>
</evidence>
<dbReference type="Pfam" id="PF23354">
    <property type="entry name" value="TPR_NUP160_120_M"/>
    <property type="match status" value="1"/>
</dbReference>
<dbReference type="PANTHER" id="PTHR21286:SF0">
    <property type="entry name" value="NUCLEAR PORE COMPLEX PROTEIN NUP160"/>
    <property type="match status" value="1"/>
</dbReference>
<evidence type="ECO:0000313" key="8">
    <source>
        <dbReference type="Proteomes" id="UP000050790"/>
    </source>
</evidence>
<evidence type="ECO:0008006" key="10">
    <source>
        <dbReference type="Google" id="ProtNLM"/>
    </source>
</evidence>
<comment type="subcellular location">
    <subcellularLocation>
        <location evidence="1">Nucleus</location>
    </subcellularLocation>
</comment>
<evidence type="ECO:0000256" key="1">
    <source>
        <dbReference type="ARBA" id="ARBA00004123"/>
    </source>
</evidence>
<evidence type="ECO:0000256" key="3">
    <source>
        <dbReference type="ARBA" id="ARBA00023242"/>
    </source>
</evidence>
<dbReference type="InterPro" id="IPR056536">
    <property type="entry name" value="TPR_NUP160_C"/>
</dbReference>
<feature type="domain" description="NUP160 middle TPR" evidence="7">
    <location>
        <begin position="1370"/>
        <end position="1538"/>
    </location>
</feature>
<evidence type="ECO:0000259" key="5">
    <source>
        <dbReference type="Pfam" id="PF11715"/>
    </source>
</evidence>
<feature type="compositionally biased region" description="Acidic residues" evidence="4">
    <location>
        <begin position="1561"/>
        <end position="1576"/>
    </location>
</feature>
<evidence type="ECO:0000256" key="4">
    <source>
        <dbReference type="SAM" id="MobiDB-lite"/>
    </source>
</evidence>
<dbReference type="WBParaSite" id="SMRG1_61170.4">
    <property type="protein sequence ID" value="SMRG1_61170.4"/>
    <property type="gene ID" value="SMRG1_61170"/>
</dbReference>
<evidence type="ECO:0000259" key="7">
    <source>
        <dbReference type="Pfam" id="PF23354"/>
    </source>
</evidence>
<dbReference type="InterPro" id="IPR019775">
    <property type="entry name" value="WD40_repeat_CS"/>
</dbReference>
<keyword evidence="3" id="KW-0539">Nucleus</keyword>
<keyword evidence="2" id="KW-0813">Transport</keyword>
<dbReference type="GO" id="GO:0005643">
    <property type="term" value="C:nuclear pore"/>
    <property type="evidence" value="ECO:0007669"/>
    <property type="project" value="UniProtKB-ARBA"/>
</dbReference>
<dbReference type="PANTHER" id="PTHR21286">
    <property type="entry name" value="NUCLEAR PORE COMPLEX PROTEIN NUP160"/>
    <property type="match status" value="1"/>
</dbReference>
<protein>
    <recommendedName>
        <fullName evidence="10">Nuclear pore complex protein Nup160</fullName>
    </recommendedName>
</protein>
<dbReference type="PROSITE" id="PS00678">
    <property type="entry name" value="WD_REPEATS_1"/>
    <property type="match status" value="1"/>
</dbReference>
<proteinExistence type="predicted"/>
<dbReference type="Pfam" id="PF11715">
    <property type="entry name" value="Beta-prop_Nup120_160"/>
    <property type="match status" value="1"/>
</dbReference>
<evidence type="ECO:0000256" key="2">
    <source>
        <dbReference type="ARBA" id="ARBA00022448"/>
    </source>
</evidence>
<organism evidence="8 9">
    <name type="scientific">Schistosoma margrebowiei</name>
    <dbReference type="NCBI Taxonomy" id="48269"/>
    <lineage>
        <taxon>Eukaryota</taxon>
        <taxon>Metazoa</taxon>
        <taxon>Spiralia</taxon>
        <taxon>Lophotrochozoa</taxon>
        <taxon>Platyhelminthes</taxon>
        <taxon>Trematoda</taxon>
        <taxon>Digenea</taxon>
        <taxon>Strigeidida</taxon>
        <taxon>Schistosomatoidea</taxon>
        <taxon>Schistosomatidae</taxon>
        <taxon>Schistosoma</taxon>
    </lineage>
</organism>
<feature type="domain" description="NUP160 C-terminal TPR" evidence="6">
    <location>
        <begin position="1875"/>
        <end position="2021"/>
    </location>
</feature>
<dbReference type="Proteomes" id="UP000050790">
    <property type="component" value="Unassembled WGS sequence"/>
</dbReference>
<dbReference type="Pfam" id="PF23347">
    <property type="entry name" value="TPR_Nup160_C"/>
    <property type="match status" value="2"/>
</dbReference>
<accession>A0AA85A2E2</accession>